<dbReference type="InterPro" id="IPR012796">
    <property type="entry name" value="Lysidine-tRNA-synth_C"/>
</dbReference>
<dbReference type="SUPFAM" id="SSF52402">
    <property type="entry name" value="Adenine nucleotide alpha hydrolases-like"/>
    <property type="match status" value="1"/>
</dbReference>
<feature type="binding site" evidence="8">
    <location>
        <begin position="23"/>
        <end position="28"/>
    </location>
    <ligand>
        <name>ATP</name>
        <dbReference type="ChEBI" id="CHEBI:30616"/>
    </ligand>
</feature>
<dbReference type="InterPro" id="IPR012795">
    <property type="entry name" value="tRNA_Ile_lys_synt_N"/>
</dbReference>
<keyword evidence="5 8" id="KW-0547">Nucleotide-binding</keyword>
<dbReference type="Proteomes" id="UP000061227">
    <property type="component" value="Unassembled WGS sequence"/>
</dbReference>
<dbReference type="SUPFAM" id="SSF56037">
    <property type="entry name" value="PheT/TilS domain"/>
    <property type="match status" value="1"/>
</dbReference>
<evidence type="ECO:0000256" key="8">
    <source>
        <dbReference type="HAMAP-Rule" id="MF_01161"/>
    </source>
</evidence>
<evidence type="ECO:0000256" key="3">
    <source>
        <dbReference type="ARBA" id="ARBA00022598"/>
    </source>
</evidence>
<dbReference type="SMART" id="SM00977">
    <property type="entry name" value="TilS_C"/>
    <property type="match status" value="1"/>
</dbReference>
<keyword evidence="2 8" id="KW-0963">Cytoplasm</keyword>
<keyword evidence="3 8" id="KW-0436">Ligase</keyword>
<evidence type="ECO:0000313" key="11">
    <source>
        <dbReference type="Proteomes" id="UP000061227"/>
    </source>
</evidence>
<evidence type="ECO:0000256" key="6">
    <source>
        <dbReference type="ARBA" id="ARBA00022840"/>
    </source>
</evidence>
<gene>
    <name evidence="8 10" type="primary">tilS</name>
    <name evidence="10" type="ORF">FPFC_041450</name>
</gene>
<dbReference type="Pfam" id="PF01171">
    <property type="entry name" value="ATP_bind_3"/>
    <property type="match status" value="1"/>
</dbReference>
<comment type="similarity">
    <text evidence="8">Belongs to the tRNA(Ile)-lysidine synthase family.</text>
</comment>
<evidence type="ECO:0000256" key="7">
    <source>
        <dbReference type="ARBA" id="ARBA00048539"/>
    </source>
</evidence>
<evidence type="ECO:0000259" key="9">
    <source>
        <dbReference type="SMART" id="SM00977"/>
    </source>
</evidence>
<comment type="domain">
    <text evidence="8">The N-terminal region contains the highly conserved SGGXDS motif, predicted to be a P-loop motif involved in ATP binding.</text>
</comment>
<keyword evidence="11" id="KW-1185">Reference proteome</keyword>
<dbReference type="PANTHER" id="PTHR43033">
    <property type="entry name" value="TRNA(ILE)-LYSIDINE SYNTHASE-RELATED"/>
    <property type="match status" value="1"/>
</dbReference>
<evidence type="ECO:0000256" key="4">
    <source>
        <dbReference type="ARBA" id="ARBA00022694"/>
    </source>
</evidence>
<accession>A0A3F3GYU4</accession>
<dbReference type="STRING" id="220714.SAMN05660469_0801"/>
<proteinExistence type="inferred from homology"/>
<dbReference type="InterPro" id="IPR011063">
    <property type="entry name" value="TilS/TtcA_N"/>
</dbReference>
<dbReference type="NCBIfam" id="TIGR02433">
    <property type="entry name" value="lysidine_TilS_C"/>
    <property type="match status" value="1"/>
</dbReference>
<dbReference type="InterPro" id="IPR012094">
    <property type="entry name" value="tRNA_Ile_lys_synt"/>
</dbReference>
<sequence>MKNTVRTTIQGQSWPQKVVLAVSGGLDSTSLLDAFVRYAPEVDLVVAHVNYQLRDEADGDAQFVQDFCQQLGVPFYQKLAPLTDEVGVEDRARAIRYDFFDEIATQTSASQIVLAQHQNDQVETLLLQLVRGGYAQSCGGMQAASGRYRRPFLSLTKQDLLAYAKENGLSWREDQTNQDPTYTGRNLLRQEVIPALETINPQARQHLADFADKLQADQKLILDQAESYLPALEEDFHLVPLPWLEKVLFVWLQQQQVYDVKHSQLQAFMALLMNEKKPSASIDLGAGILLEKSYQKVRLTNVQKNAKIDRKPEGLVLKLDQWQFFDHGQLLWTTKKPQKADQVLVLPEHFQGGLTLVLADKQDRIFLKSGSKTVRRLLIDKKVPAENRDRTWFLLDETKTVLAVWLGQTSWYVPANVDRPNVAKQWIVWRIEENL</sequence>
<comment type="subcellular location">
    <subcellularLocation>
        <location evidence="1 8">Cytoplasm</location>
    </subcellularLocation>
</comment>
<evidence type="ECO:0000256" key="5">
    <source>
        <dbReference type="ARBA" id="ARBA00022741"/>
    </source>
</evidence>
<dbReference type="NCBIfam" id="TIGR02432">
    <property type="entry name" value="lysidine_TilS_N"/>
    <property type="match status" value="1"/>
</dbReference>
<dbReference type="GO" id="GO:0005524">
    <property type="term" value="F:ATP binding"/>
    <property type="evidence" value="ECO:0007669"/>
    <property type="project" value="UniProtKB-UniRule"/>
</dbReference>
<dbReference type="PANTHER" id="PTHR43033:SF1">
    <property type="entry name" value="TRNA(ILE)-LYSIDINE SYNTHASE-RELATED"/>
    <property type="match status" value="1"/>
</dbReference>
<dbReference type="EC" id="6.3.4.19" evidence="8"/>
<evidence type="ECO:0000313" key="10">
    <source>
        <dbReference type="EMBL" id="GAP03152.1"/>
    </source>
</evidence>
<keyword evidence="6 8" id="KW-0067">ATP-binding</keyword>
<feature type="domain" description="Lysidine-tRNA(Ile) synthetase C-terminal" evidence="9">
    <location>
        <begin position="354"/>
        <end position="429"/>
    </location>
</feature>
<name>A0A3F3GYU4_9LACO</name>
<reference evidence="10 11" key="1">
    <citation type="journal article" date="2015" name="BMC Genomics">
        <title>Comparative genomics of Fructobacillus spp. and Leuconostoc spp. reveals niche-specific evolution of Fructobacillus spp.</title>
        <authorList>
            <person name="Endo A."/>
            <person name="Tanizawa Y."/>
            <person name="Tanaka N."/>
            <person name="Maeno S."/>
            <person name="Kumar H."/>
            <person name="Shiwa Y."/>
            <person name="Okada S."/>
            <person name="Yoshikawa H."/>
            <person name="Dicks L."/>
            <person name="Nakagawa J."/>
            <person name="Arita M."/>
        </authorList>
    </citation>
    <scope>NUCLEOTIDE SEQUENCE [LARGE SCALE GENOMIC DNA]</scope>
    <source>
        <strain evidence="10 11">DSM 15468</strain>
    </source>
</reference>
<keyword evidence="4 8" id="KW-0819">tRNA processing</keyword>
<dbReference type="InterPro" id="IPR014729">
    <property type="entry name" value="Rossmann-like_a/b/a_fold"/>
</dbReference>
<comment type="function">
    <text evidence="8">Ligates lysine onto the cytidine present at position 34 of the AUA codon-specific tRNA(Ile) that contains the anticodon CAU, in an ATP-dependent manner. Cytidine is converted to lysidine, thus changing the amino acid specificity of the tRNA from methionine to isoleucine.</text>
</comment>
<dbReference type="AlphaFoldDB" id="A0A3F3GYU4"/>
<evidence type="ECO:0000256" key="2">
    <source>
        <dbReference type="ARBA" id="ARBA00022490"/>
    </source>
</evidence>
<evidence type="ECO:0000256" key="1">
    <source>
        <dbReference type="ARBA" id="ARBA00004496"/>
    </source>
</evidence>
<dbReference type="CDD" id="cd01992">
    <property type="entry name" value="TilS_N"/>
    <property type="match status" value="1"/>
</dbReference>
<organism evidence="10 11">
    <name type="scientific">Fructobacillus pseudoficulneus</name>
    <dbReference type="NCBI Taxonomy" id="220714"/>
    <lineage>
        <taxon>Bacteria</taxon>
        <taxon>Bacillati</taxon>
        <taxon>Bacillota</taxon>
        <taxon>Bacilli</taxon>
        <taxon>Lactobacillales</taxon>
        <taxon>Lactobacillaceae</taxon>
        <taxon>Fructobacillus</taxon>
    </lineage>
</organism>
<dbReference type="GO" id="GO:0032267">
    <property type="term" value="F:tRNA(Ile)-lysidine synthase activity"/>
    <property type="evidence" value="ECO:0007669"/>
    <property type="project" value="UniProtKB-EC"/>
</dbReference>
<dbReference type="Gene3D" id="3.40.50.620">
    <property type="entry name" value="HUPs"/>
    <property type="match status" value="1"/>
</dbReference>
<dbReference type="EMBL" id="DF968066">
    <property type="protein sequence ID" value="GAP03152.1"/>
    <property type="molecule type" value="Genomic_DNA"/>
</dbReference>
<dbReference type="RefSeq" id="WP_059378543.1">
    <property type="nucleotide sequence ID" value="NZ_DF968066.1"/>
</dbReference>
<comment type="catalytic activity">
    <reaction evidence="7 8">
        <text>cytidine(34) in tRNA(Ile2) + L-lysine + ATP = lysidine(34) in tRNA(Ile2) + AMP + diphosphate + H(+)</text>
        <dbReference type="Rhea" id="RHEA:43744"/>
        <dbReference type="Rhea" id="RHEA-COMP:10625"/>
        <dbReference type="Rhea" id="RHEA-COMP:10670"/>
        <dbReference type="ChEBI" id="CHEBI:15378"/>
        <dbReference type="ChEBI" id="CHEBI:30616"/>
        <dbReference type="ChEBI" id="CHEBI:32551"/>
        <dbReference type="ChEBI" id="CHEBI:33019"/>
        <dbReference type="ChEBI" id="CHEBI:82748"/>
        <dbReference type="ChEBI" id="CHEBI:83665"/>
        <dbReference type="ChEBI" id="CHEBI:456215"/>
        <dbReference type="EC" id="6.3.4.19"/>
    </reaction>
</comment>
<dbReference type="OrthoDB" id="9807403at2"/>
<dbReference type="GO" id="GO:0006400">
    <property type="term" value="P:tRNA modification"/>
    <property type="evidence" value="ECO:0007669"/>
    <property type="project" value="UniProtKB-UniRule"/>
</dbReference>
<dbReference type="HAMAP" id="MF_01161">
    <property type="entry name" value="tRNA_Ile_lys_synt"/>
    <property type="match status" value="1"/>
</dbReference>
<dbReference type="GO" id="GO:0005737">
    <property type="term" value="C:cytoplasm"/>
    <property type="evidence" value="ECO:0007669"/>
    <property type="project" value="UniProtKB-SubCell"/>
</dbReference>
<protein>
    <recommendedName>
        <fullName evidence="8">tRNA(Ile)-lysidine synthase</fullName>
        <ecNumber evidence="8">6.3.4.19</ecNumber>
    </recommendedName>
    <alternativeName>
        <fullName evidence="8">tRNA(Ile)-2-lysyl-cytidine synthase</fullName>
    </alternativeName>
    <alternativeName>
        <fullName evidence="8">tRNA(Ile)-lysidine synthetase</fullName>
    </alternativeName>
</protein>